<dbReference type="InterPro" id="IPR044661">
    <property type="entry name" value="MED15a/b/c-like"/>
</dbReference>
<dbReference type="PANTHER" id="PTHR33137:SF4">
    <property type="entry name" value="MEDIATOR OF RNA POLYMERASE II TRANSCRIPTION SUBUNIT 15A-RELATED"/>
    <property type="match status" value="1"/>
</dbReference>
<dbReference type="HOGENOM" id="CLU_1430377_0_0_1"/>
<dbReference type="FunFam" id="1.10.246.20:FF:000003">
    <property type="entry name" value="Mediator of RNA polymerase II transcription subunit 15a"/>
    <property type="match status" value="2"/>
</dbReference>
<sequence>MAFPIGRAGVSLRLSSHSTCSQFQRPAQAELVMDGRDWETHLSRESRLRIVNSISDTLRRHLPVSGPEVLRQLWKIAERFEEKIYSAATSESDYLRKISLKMLAIEAAMKESHRFSMDMLKRHLPVSGPEELCEIRKITEKFEEKIYSAATSESDYLRKIPLKALAMETKCFNPATNSLPFNYFAHRSRI</sequence>
<evidence type="ECO:0000313" key="4">
    <source>
        <dbReference type="EMBL" id="CCB62603.1"/>
    </source>
</evidence>
<dbReference type="eggNOG" id="ENOG502SQ1A">
    <property type="taxonomic scope" value="Eukaryota"/>
</dbReference>
<dbReference type="SMR" id="F6I6N5"/>
<dbReference type="PANTHER" id="PTHR33137">
    <property type="entry name" value="MEDIATOR OF RNA POLYMERASE II TRANSCRIPTION SUBUNIT 15A-RELATED"/>
    <property type="match status" value="1"/>
</dbReference>
<accession>F6I6N5</accession>
<dbReference type="FunCoup" id="F6I6N5">
    <property type="interactions" value="18"/>
</dbReference>
<dbReference type="PaxDb" id="29760-VIT_13s0067g02200.t01"/>
<name>F6I6N5_VITVI</name>
<dbReference type="ExpressionAtlas" id="F6I6N5">
    <property type="expression patterns" value="baseline"/>
</dbReference>
<feature type="domain" description="Mediator complex subunit 15 KIX" evidence="3">
    <location>
        <begin position="117"/>
        <end position="176"/>
    </location>
</feature>
<organism evidence="4 5">
    <name type="scientific">Vitis vinifera</name>
    <name type="common">Grape</name>
    <dbReference type="NCBI Taxonomy" id="29760"/>
    <lineage>
        <taxon>Eukaryota</taxon>
        <taxon>Viridiplantae</taxon>
        <taxon>Streptophyta</taxon>
        <taxon>Embryophyta</taxon>
        <taxon>Tracheophyta</taxon>
        <taxon>Spermatophyta</taxon>
        <taxon>Magnoliopsida</taxon>
        <taxon>eudicotyledons</taxon>
        <taxon>Gunneridae</taxon>
        <taxon>Pentapetalae</taxon>
        <taxon>rosids</taxon>
        <taxon>Vitales</taxon>
        <taxon>Vitaceae</taxon>
        <taxon>Viteae</taxon>
        <taxon>Vitis</taxon>
    </lineage>
</organism>
<dbReference type="OrthoDB" id="1912459at2759"/>
<feature type="domain" description="Mediator complex subunit 15 KIX" evidence="3">
    <location>
        <begin position="36"/>
        <end position="113"/>
    </location>
</feature>
<dbReference type="GO" id="GO:0005634">
    <property type="term" value="C:nucleus"/>
    <property type="evidence" value="ECO:0007669"/>
    <property type="project" value="UniProtKB-SubCell"/>
</dbReference>
<dbReference type="Pfam" id="PF16987">
    <property type="entry name" value="KIX_2"/>
    <property type="match status" value="2"/>
</dbReference>
<dbReference type="SUPFAM" id="SSF47040">
    <property type="entry name" value="Kix domain of CBP (creb binding protein)"/>
    <property type="match status" value="1"/>
</dbReference>
<keyword evidence="2" id="KW-0539">Nucleus</keyword>
<dbReference type="EMBL" id="FN596756">
    <property type="protein sequence ID" value="CCB62603.1"/>
    <property type="molecule type" value="Genomic_DNA"/>
</dbReference>
<keyword evidence="5" id="KW-1185">Reference proteome</keyword>
<evidence type="ECO:0000256" key="2">
    <source>
        <dbReference type="ARBA" id="ARBA00023242"/>
    </source>
</evidence>
<dbReference type="Proteomes" id="UP000009183">
    <property type="component" value="Chromosome 13, unordered"/>
</dbReference>
<evidence type="ECO:0000313" key="5">
    <source>
        <dbReference type="Proteomes" id="UP000009183"/>
    </source>
</evidence>
<dbReference type="KEGG" id="vvi:104877882"/>
<proteinExistence type="predicted"/>
<comment type="subcellular location">
    <subcellularLocation>
        <location evidence="1">Nucleus</location>
    </subcellularLocation>
</comment>
<dbReference type="InterPro" id="IPR036529">
    <property type="entry name" value="KIX_dom_sf"/>
</dbReference>
<gene>
    <name evidence="4" type="ordered locus">VIT_13s0067g02200</name>
</gene>
<reference evidence="5" key="1">
    <citation type="journal article" date="2007" name="Nature">
        <title>The grapevine genome sequence suggests ancestral hexaploidization in major angiosperm phyla.</title>
        <authorList>
            <consortium name="The French-Italian Public Consortium for Grapevine Genome Characterization."/>
            <person name="Jaillon O."/>
            <person name="Aury J.-M."/>
            <person name="Noel B."/>
            <person name="Policriti A."/>
            <person name="Clepet C."/>
            <person name="Casagrande A."/>
            <person name="Choisne N."/>
            <person name="Aubourg S."/>
            <person name="Vitulo N."/>
            <person name="Jubin C."/>
            <person name="Vezzi A."/>
            <person name="Legeai F."/>
            <person name="Hugueney P."/>
            <person name="Dasilva C."/>
            <person name="Horner D."/>
            <person name="Mica E."/>
            <person name="Jublot D."/>
            <person name="Poulain J."/>
            <person name="Bruyere C."/>
            <person name="Billault A."/>
            <person name="Segurens B."/>
            <person name="Gouyvenoux M."/>
            <person name="Ugarte E."/>
            <person name="Cattonaro F."/>
            <person name="Anthouard V."/>
            <person name="Vico V."/>
            <person name="Del Fabbro C."/>
            <person name="Alaux M."/>
            <person name="Di Gaspero G."/>
            <person name="Dumas V."/>
            <person name="Felice N."/>
            <person name="Paillard S."/>
            <person name="Juman I."/>
            <person name="Moroldo M."/>
            <person name="Scalabrin S."/>
            <person name="Canaguier A."/>
            <person name="Le Clainche I."/>
            <person name="Malacrida G."/>
            <person name="Durand E."/>
            <person name="Pesole G."/>
            <person name="Laucou V."/>
            <person name="Chatelet P."/>
            <person name="Merdinoglu D."/>
            <person name="Delledonne M."/>
            <person name="Pezzotti M."/>
            <person name="Lecharny A."/>
            <person name="Scarpelli C."/>
            <person name="Artiguenave F."/>
            <person name="Pe M.E."/>
            <person name="Valle G."/>
            <person name="Morgante M."/>
            <person name="Caboche M."/>
            <person name="Adam-Blondon A.-F."/>
            <person name="Weissenbach J."/>
            <person name="Quetier F."/>
            <person name="Wincker P."/>
        </authorList>
    </citation>
    <scope>NUCLEOTIDE SEQUENCE [LARGE SCALE GENOMIC DNA]</scope>
    <source>
        <strain evidence="5">cv. Pinot noir / PN40024</strain>
    </source>
</reference>
<protein>
    <recommendedName>
        <fullName evidence="3">Mediator complex subunit 15 KIX domain-containing protein</fullName>
    </recommendedName>
</protein>
<dbReference type="AlphaFoldDB" id="F6I6N5"/>
<dbReference type="GO" id="GO:0031490">
    <property type="term" value="F:chromatin DNA binding"/>
    <property type="evidence" value="ECO:0007669"/>
    <property type="project" value="InterPro"/>
</dbReference>
<dbReference type="InterPro" id="IPR036546">
    <property type="entry name" value="MED15_KIX"/>
</dbReference>
<evidence type="ECO:0000259" key="3">
    <source>
        <dbReference type="Pfam" id="PF16987"/>
    </source>
</evidence>
<evidence type="ECO:0000256" key="1">
    <source>
        <dbReference type="ARBA" id="ARBA00004123"/>
    </source>
</evidence>
<dbReference type="InParanoid" id="F6I6N5"/>
<dbReference type="Gene3D" id="1.10.246.20">
    <property type="entry name" value="Coactivator CBP, KIX domain"/>
    <property type="match status" value="2"/>
</dbReference>
<dbReference type="GO" id="GO:0003713">
    <property type="term" value="F:transcription coactivator activity"/>
    <property type="evidence" value="ECO:0007669"/>
    <property type="project" value="InterPro"/>
</dbReference>